<evidence type="ECO:0000313" key="3">
    <source>
        <dbReference type="Proteomes" id="UP001150925"/>
    </source>
</evidence>
<proteinExistence type="predicted"/>
<dbReference type="OrthoDB" id="5571019at2759"/>
<protein>
    <submittedName>
        <fullName evidence="2">Uncharacterized protein</fullName>
    </submittedName>
</protein>
<evidence type="ECO:0000313" key="2">
    <source>
        <dbReference type="EMBL" id="KAJ1969965.1"/>
    </source>
</evidence>
<evidence type="ECO:0000256" key="1">
    <source>
        <dbReference type="SAM" id="MobiDB-lite"/>
    </source>
</evidence>
<feature type="compositionally biased region" description="Polar residues" evidence="1">
    <location>
        <begin position="125"/>
        <end position="138"/>
    </location>
</feature>
<organism evidence="2 3">
    <name type="scientific">Dispira parvispora</name>
    <dbReference type="NCBI Taxonomy" id="1520584"/>
    <lineage>
        <taxon>Eukaryota</taxon>
        <taxon>Fungi</taxon>
        <taxon>Fungi incertae sedis</taxon>
        <taxon>Zoopagomycota</taxon>
        <taxon>Kickxellomycotina</taxon>
        <taxon>Dimargaritomycetes</taxon>
        <taxon>Dimargaritales</taxon>
        <taxon>Dimargaritaceae</taxon>
        <taxon>Dispira</taxon>
    </lineage>
</organism>
<keyword evidence="3" id="KW-1185">Reference proteome</keyword>
<comment type="caution">
    <text evidence="2">The sequence shown here is derived from an EMBL/GenBank/DDBJ whole genome shotgun (WGS) entry which is preliminary data.</text>
</comment>
<feature type="region of interest" description="Disordered" evidence="1">
    <location>
        <begin position="121"/>
        <end position="187"/>
    </location>
</feature>
<name>A0A9W8AYQ2_9FUNG</name>
<dbReference type="AlphaFoldDB" id="A0A9W8AYQ2"/>
<reference evidence="2" key="1">
    <citation type="submission" date="2022-07" db="EMBL/GenBank/DDBJ databases">
        <title>Phylogenomic reconstructions and comparative analyses of Kickxellomycotina fungi.</title>
        <authorList>
            <person name="Reynolds N.K."/>
            <person name="Stajich J.E."/>
            <person name="Barry K."/>
            <person name="Grigoriev I.V."/>
            <person name="Crous P."/>
            <person name="Smith M.E."/>
        </authorList>
    </citation>
    <scope>NUCLEOTIDE SEQUENCE</scope>
    <source>
        <strain evidence="2">RSA 1196</strain>
    </source>
</reference>
<dbReference type="EMBL" id="JANBPY010000011">
    <property type="protein sequence ID" value="KAJ1969965.1"/>
    <property type="molecule type" value="Genomic_DNA"/>
</dbReference>
<sequence>MKKHEKEKVQALQDLQADLDVSIYNARTLVASWLLDTDKPDDDQKTFLKHEQDLGVLGNERLAKAKDEFQGRPVRLGLGAKFITHKDALQRQFGNAGGQATPGRSQANAITDFKLKRKLVGKHSASGSFHRGTTSKPTNKPDPASDSESEGESKSRYFRKPASHSLPVASPSQSNKPPAVTGKRKSVMAQGDFLSQFLVEKKSKVKKPGH</sequence>
<dbReference type="Proteomes" id="UP001150925">
    <property type="component" value="Unassembled WGS sequence"/>
</dbReference>
<accession>A0A9W8AYQ2</accession>
<gene>
    <name evidence="2" type="ORF">IWQ62_000276</name>
</gene>